<protein>
    <submittedName>
        <fullName evidence="1">Uncharacterized protein</fullName>
    </submittedName>
</protein>
<sequence>MSKTIQKFIEGLGWRVDNYSWDGNAHLFYVDEPENLDERFEELRLAFKA</sequence>
<dbReference type="AlphaFoldDB" id="A0A382WYC4"/>
<reference evidence="1" key="1">
    <citation type="submission" date="2018-05" db="EMBL/GenBank/DDBJ databases">
        <authorList>
            <person name="Lanie J.A."/>
            <person name="Ng W.-L."/>
            <person name="Kazmierczak K.M."/>
            <person name="Andrzejewski T.M."/>
            <person name="Davidsen T.M."/>
            <person name="Wayne K.J."/>
            <person name="Tettelin H."/>
            <person name="Glass J.I."/>
            <person name="Rusch D."/>
            <person name="Podicherti R."/>
            <person name="Tsui H.-C.T."/>
            <person name="Winkler M.E."/>
        </authorList>
    </citation>
    <scope>NUCLEOTIDE SEQUENCE</scope>
</reference>
<evidence type="ECO:0000313" key="1">
    <source>
        <dbReference type="EMBL" id="SVD63634.1"/>
    </source>
</evidence>
<organism evidence="1">
    <name type="scientific">marine metagenome</name>
    <dbReference type="NCBI Taxonomy" id="408172"/>
    <lineage>
        <taxon>unclassified sequences</taxon>
        <taxon>metagenomes</taxon>
        <taxon>ecological metagenomes</taxon>
    </lineage>
</organism>
<name>A0A382WYC4_9ZZZZ</name>
<proteinExistence type="predicted"/>
<feature type="non-terminal residue" evidence="1">
    <location>
        <position position="49"/>
    </location>
</feature>
<dbReference type="EMBL" id="UINC01163363">
    <property type="protein sequence ID" value="SVD63634.1"/>
    <property type="molecule type" value="Genomic_DNA"/>
</dbReference>
<gene>
    <name evidence="1" type="ORF">METZ01_LOCUS416488</name>
</gene>
<accession>A0A382WYC4</accession>